<evidence type="ECO:0000313" key="2">
    <source>
        <dbReference type="Proteomes" id="UP000030377"/>
    </source>
</evidence>
<sequence>MVSPVSSRQLAFIKRANADVRALQTSRTPIGGLNSGSSARIAPKHAGVLVMGPMAEVQPEQISARTIEGTKLFRGTRLPDRRFSTILASPERRVVSLQVRRS</sequence>
<comment type="caution">
    <text evidence="1">The sequence shown here is derived from an EMBL/GenBank/DDBJ whole genome shotgun (WGS) entry which is preliminary data.</text>
</comment>
<name>A0A0A3YWG9_BRAJP</name>
<dbReference type="AlphaFoldDB" id="A0A0A3YWG9"/>
<dbReference type="Proteomes" id="UP000030377">
    <property type="component" value="Unassembled WGS sequence"/>
</dbReference>
<organism evidence="1 2">
    <name type="scientific">Bradyrhizobium japonicum</name>
    <dbReference type="NCBI Taxonomy" id="375"/>
    <lineage>
        <taxon>Bacteria</taxon>
        <taxon>Pseudomonadati</taxon>
        <taxon>Pseudomonadota</taxon>
        <taxon>Alphaproteobacteria</taxon>
        <taxon>Hyphomicrobiales</taxon>
        <taxon>Nitrobacteraceae</taxon>
        <taxon>Bradyrhizobium</taxon>
    </lineage>
</organism>
<reference evidence="1 2" key="1">
    <citation type="submission" date="2014-09" db="EMBL/GenBank/DDBJ databases">
        <title>Draft genome of Bradyrhizobium japonicum Is-34.</title>
        <authorList>
            <person name="Tsurumaru H."/>
            <person name="Yamakawa T."/>
            <person name="Hashimoto S."/>
            <person name="Okizaki K."/>
            <person name="Kanesaki Y."/>
            <person name="Yoshikawa H."/>
            <person name="Yajima S."/>
        </authorList>
    </citation>
    <scope>NUCLEOTIDE SEQUENCE [LARGE SCALE GENOMIC DNA]</scope>
    <source>
        <strain evidence="1 2">Is-34</strain>
    </source>
</reference>
<evidence type="ECO:0000313" key="1">
    <source>
        <dbReference type="EMBL" id="KGT77968.1"/>
    </source>
</evidence>
<accession>A0A0A3YWG9</accession>
<dbReference type="EMBL" id="JRPN01000017">
    <property type="protein sequence ID" value="KGT77968.1"/>
    <property type="molecule type" value="Genomic_DNA"/>
</dbReference>
<protein>
    <submittedName>
        <fullName evidence="1">Uncharacterized protein</fullName>
    </submittedName>
</protein>
<gene>
    <name evidence="1" type="ORF">MA20_20190</name>
</gene>
<proteinExistence type="predicted"/>